<dbReference type="EMBL" id="NESQ01000331">
    <property type="protein sequence ID" value="PUU73974.1"/>
    <property type="molecule type" value="Genomic_DNA"/>
</dbReference>
<comment type="caution">
    <text evidence="1">The sequence shown here is derived from an EMBL/GenBank/DDBJ whole genome shotgun (WGS) entry which is preliminary data.</text>
</comment>
<protein>
    <submittedName>
        <fullName evidence="1">Uncharacterized protein</fullName>
    </submittedName>
</protein>
<dbReference type="PANTHER" id="PTHR46791:SF5">
    <property type="entry name" value="CLR5 DOMAIN-CONTAINING PROTEIN-RELATED"/>
    <property type="match status" value="1"/>
</dbReference>
<organism evidence="1 2">
    <name type="scientific">Tuber borchii</name>
    <name type="common">White truffle</name>
    <dbReference type="NCBI Taxonomy" id="42251"/>
    <lineage>
        <taxon>Eukaryota</taxon>
        <taxon>Fungi</taxon>
        <taxon>Dikarya</taxon>
        <taxon>Ascomycota</taxon>
        <taxon>Pezizomycotina</taxon>
        <taxon>Pezizomycetes</taxon>
        <taxon>Pezizales</taxon>
        <taxon>Tuberaceae</taxon>
        <taxon>Tuber</taxon>
    </lineage>
</organism>
<evidence type="ECO:0000313" key="1">
    <source>
        <dbReference type="EMBL" id="PUU73974.1"/>
    </source>
</evidence>
<gene>
    <name evidence="1" type="ORF">B9Z19DRAFT_1134117</name>
</gene>
<name>A0A2T6ZEY7_TUBBO</name>
<dbReference type="STRING" id="42251.A0A2T6ZEY7"/>
<proteinExistence type="predicted"/>
<sequence>MRHQPQLLLASGQTTLYAREYTHQSLKQSGIPVVWDSIFTIFKGLDLIGVANRQLHLRTNPRSLDLVPGPDFVWPLDGHHKLSMYGIEIYAGIDTYSQYTLHMLQVRLSHNMVQAISRTRHSK</sequence>
<reference evidence="1 2" key="1">
    <citation type="submission" date="2017-04" db="EMBL/GenBank/DDBJ databases">
        <title>Draft genome sequence of Tuber borchii Vittad., a whitish edible truffle.</title>
        <authorList>
            <consortium name="DOE Joint Genome Institute"/>
            <person name="Murat C."/>
            <person name="Kuo A."/>
            <person name="Barry K.W."/>
            <person name="Clum A."/>
            <person name="Dockter R.B."/>
            <person name="Fauchery L."/>
            <person name="Iotti M."/>
            <person name="Kohler A."/>
            <person name="Labutti K."/>
            <person name="Lindquist E.A."/>
            <person name="Lipzen A."/>
            <person name="Ohm R.A."/>
            <person name="Wang M."/>
            <person name="Grigoriev I.V."/>
            <person name="Zambonelli A."/>
            <person name="Martin F.M."/>
        </authorList>
    </citation>
    <scope>NUCLEOTIDE SEQUENCE [LARGE SCALE GENOMIC DNA]</scope>
    <source>
        <strain evidence="1 2">Tbo3840</strain>
    </source>
</reference>
<dbReference type="PANTHER" id="PTHR46791">
    <property type="entry name" value="EXPRESSED PROTEIN"/>
    <property type="match status" value="1"/>
</dbReference>
<evidence type="ECO:0000313" key="2">
    <source>
        <dbReference type="Proteomes" id="UP000244722"/>
    </source>
</evidence>
<dbReference type="OrthoDB" id="5392716at2759"/>
<dbReference type="Proteomes" id="UP000244722">
    <property type="component" value="Unassembled WGS sequence"/>
</dbReference>
<dbReference type="AlphaFoldDB" id="A0A2T6ZEY7"/>
<keyword evidence="2" id="KW-1185">Reference proteome</keyword>
<accession>A0A2T6ZEY7</accession>